<evidence type="ECO:0000313" key="8">
    <source>
        <dbReference type="Proteomes" id="UP001230188"/>
    </source>
</evidence>
<comment type="caution">
    <text evidence="7">The sequence shown here is derived from an EMBL/GenBank/DDBJ whole genome shotgun (WGS) entry which is preliminary data.</text>
</comment>
<dbReference type="EMBL" id="JAQMWT010000245">
    <property type="protein sequence ID" value="KAJ8606864.1"/>
    <property type="molecule type" value="Genomic_DNA"/>
</dbReference>
<dbReference type="Pfam" id="PF03151">
    <property type="entry name" value="TPT"/>
    <property type="match status" value="1"/>
</dbReference>
<dbReference type="PANTHER" id="PTHR11132">
    <property type="entry name" value="SOLUTE CARRIER FAMILY 35"/>
    <property type="match status" value="1"/>
</dbReference>
<accession>A0AAD7UHJ5</accession>
<evidence type="ECO:0000256" key="3">
    <source>
        <dbReference type="ARBA" id="ARBA00022989"/>
    </source>
</evidence>
<comment type="subcellular location">
    <subcellularLocation>
        <location evidence="1">Membrane</location>
        <topology evidence="1">Multi-pass membrane protein</topology>
    </subcellularLocation>
</comment>
<feature type="transmembrane region" description="Helical" evidence="5">
    <location>
        <begin position="36"/>
        <end position="57"/>
    </location>
</feature>
<dbReference type="InterPro" id="IPR050186">
    <property type="entry name" value="TPT_transporter"/>
</dbReference>
<sequence>MQRRRAEVEMRLKYGKSKKGRLKGPKSEWPVSGSKVAALAANFIGAVGCILTNKLVMSHGFDMPLMLTLLGYSLVSLVVLASRAARRRRDRVAEKLLPFHHNGELLPPGPSSSKFRRLALVCFTAIAPALANASLQRNSVGFTQLSKVLTTPCIAALERARGVGVPLTRRRLFWLVALHVGVLLASVADVTANRTGTLLALLNVLVTAHYKVEWSAMCRERLELHARGTKPSPAHELLALRDVFERTLPQATACLAPLAIAVEGRRAIAVARAMDASGLATVALAALLGAWTNFSGYHVIGRLSALTHQILGQFKMCCLVYASWWIFGAPLNTTQLCGAGLTVFSITAYTRATLHQRRKLDGYDGPLAPDDDNDVRYVDRSQRAATNGGGDSGGGGGVFSFFTKRRARSNKVRATFVA</sequence>
<evidence type="ECO:0000256" key="2">
    <source>
        <dbReference type="ARBA" id="ARBA00022692"/>
    </source>
</evidence>
<keyword evidence="3 5" id="KW-1133">Transmembrane helix</keyword>
<keyword evidence="2 5" id="KW-0812">Transmembrane</keyword>
<protein>
    <recommendedName>
        <fullName evidence="6">Sugar phosphate transporter domain-containing protein</fullName>
    </recommendedName>
</protein>
<dbReference type="GO" id="GO:0016020">
    <property type="term" value="C:membrane"/>
    <property type="evidence" value="ECO:0007669"/>
    <property type="project" value="UniProtKB-SubCell"/>
</dbReference>
<organism evidence="7 8">
    <name type="scientific">Chrysophaeum taylorii</name>
    <dbReference type="NCBI Taxonomy" id="2483200"/>
    <lineage>
        <taxon>Eukaryota</taxon>
        <taxon>Sar</taxon>
        <taxon>Stramenopiles</taxon>
        <taxon>Ochrophyta</taxon>
        <taxon>Pelagophyceae</taxon>
        <taxon>Pelagomonadales</taxon>
        <taxon>Pelagomonadaceae</taxon>
        <taxon>Chrysophaeum</taxon>
    </lineage>
</organism>
<keyword evidence="4 5" id="KW-0472">Membrane</keyword>
<dbReference type="AlphaFoldDB" id="A0AAD7UHJ5"/>
<evidence type="ECO:0000256" key="5">
    <source>
        <dbReference type="SAM" id="Phobius"/>
    </source>
</evidence>
<keyword evidence="8" id="KW-1185">Reference proteome</keyword>
<proteinExistence type="predicted"/>
<name>A0AAD7UHJ5_9STRA</name>
<dbReference type="Proteomes" id="UP001230188">
    <property type="component" value="Unassembled WGS sequence"/>
</dbReference>
<feature type="transmembrane region" description="Helical" evidence="5">
    <location>
        <begin position="63"/>
        <end position="81"/>
    </location>
</feature>
<evidence type="ECO:0000256" key="1">
    <source>
        <dbReference type="ARBA" id="ARBA00004141"/>
    </source>
</evidence>
<evidence type="ECO:0000256" key="4">
    <source>
        <dbReference type="ARBA" id="ARBA00023136"/>
    </source>
</evidence>
<feature type="transmembrane region" description="Helical" evidence="5">
    <location>
        <begin position="333"/>
        <end position="350"/>
    </location>
</feature>
<evidence type="ECO:0000259" key="6">
    <source>
        <dbReference type="Pfam" id="PF03151"/>
    </source>
</evidence>
<gene>
    <name evidence="7" type="ORF">CTAYLR_010258</name>
</gene>
<dbReference type="InterPro" id="IPR004853">
    <property type="entry name" value="Sugar_P_trans_dom"/>
</dbReference>
<evidence type="ECO:0000313" key="7">
    <source>
        <dbReference type="EMBL" id="KAJ8606864.1"/>
    </source>
</evidence>
<reference evidence="7" key="1">
    <citation type="submission" date="2023-01" db="EMBL/GenBank/DDBJ databases">
        <title>Metagenome sequencing of chrysophaentin producing Chrysophaeum taylorii.</title>
        <authorList>
            <person name="Davison J."/>
            <person name="Bewley C."/>
        </authorList>
    </citation>
    <scope>NUCLEOTIDE SEQUENCE</scope>
    <source>
        <strain evidence="7">NIES-1699</strain>
    </source>
</reference>
<feature type="domain" description="Sugar phosphate transporter" evidence="6">
    <location>
        <begin position="47"/>
        <end position="349"/>
    </location>
</feature>